<keyword evidence="2" id="KW-0378">Hydrolase</keyword>
<reference evidence="5" key="1">
    <citation type="submission" date="2023-06" db="EMBL/GenBank/DDBJ databases">
        <title>Draft genome of Marssonina rosae.</title>
        <authorList>
            <person name="Cheng Q."/>
        </authorList>
    </citation>
    <scope>NUCLEOTIDE SEQUENCE</scope>
    <source>
        <strain evidence="5">R4</strain>
    </source>
</reference>
<keyword evidence="6" id="KW-1185">Reference proteome</keyword>
<proteinExistence type="inferred from homology"/>
<dbReference type="AlphaFoldDB" id="A0AAD9T3I4"/>
<feature type="compositionally biased region" description="Low complexity" evidence="3">
    <location>
        <begin position="18"/>
        <end position="30"/>
    </location>
</feature>
<dbReference type="SUPFAM" id="SSF53474">
    <property type="entry name" value="alpha/beta-Hydrolases"/>
    <property type="match status" value="1"/>
</dbReference>
<dbReference type="InterPro" id="IPR050593">
    <property type="entry name" value="LovG"/>
</dbReference>
<dbReference type="EMBL" id="JAUBYV010000003">
    <property type="protein sequence ID" value="KAK2627894.1"/>
    <property type="molecule type" value="Genomic_DNA"/>
</dbReference>
<comment type="similarity">
    <text evidence="1">Belongs to the LovG family.</text>
</comment>
<evidence type="ECO:0000256" key="3">
    <source>
        <dbReference type="SAM" id="MobiDB-lite"/>
    </source>
</evidence>
<protein>
    <recommendedName>
        <fullName evidence="4">Serine hydrolase domain-containing protein</fullName>
    </recommendedName>
</protein>
<evidence type="ECO:0000256" key="2">
    <source>
        <dbReference type="ARBA" id="ARBA00022801"/>
    </source>
</evidence>
<dbReference type="GO" id="GO:0005634">
    <property type="term" value="C:nucleus"/>
    <property type="evidence" value="ECO:0007669"/>
    <property type="project" value="TreeGrafter"/>
</dbReference>
<dbReference type="GO" id="GO:0044550">
    <property type="term" value="P:secondary metabolite biosynthetic process"/>
    <property type="evidence" value="ECO:0007669"/>
    <property type="project" value="TreeGrafter"/>
</dbReference>
<sequence>MPTKAPGPTFTPTPIWTSGSSKSESTMSLSPGRNGPNKPAILCLHGSGTNSTIFNIQTIRLQRSLSSSFDFIFLDAPFEAPPGPGVVPVFDGCGPFYRWTVPGSEDMPPETRDLIASALSRSDKNIVGILGFSQGAKLAAGVCLEQQISAAKTAVAKGGGSLRFGVFLNGTSPPITSLLSAEEKGTLIRIPSVHVIGLQDEWREESEKLWAGSFQRSTARKLEFDVGHRLPTAEGDTALIVGEISRLYHETNGKQRYY</sequence>
<name>A0AAD9T3I4_9HELO</name>
<accession>A0AAD9T3I4</accession>
<comment type="caution">
    <text evidence="5">The sequence shown here is derived from an EMBL/GenBank/DDBJ whole genome shotgun (WGS) entry which is preliminary data.</text>
</comment>
<dbReference type="Gene3D" id="3.40.50.1820">
    <property type="entry name" value="alpha/beta hydrolase"/>
    <property type="match status" value="1"/>
</dbReference>
<feature type="region of interest" description="Disordered" evidence="3">
    <location>
        <begin position="1"/>
        <end position="34"/>
    </location>
</feature>
<evidence type="ECO:0000256" key="1">
    <source>
        <dbReference type="ARBA" id="ARBA00005863"/>
    </source>
</evidence>
<gene>
    <name evidence="5" type="ORF">QTJ16_002540</name>
</gene>
<evidence type="ECO:0000259" key="4">
    <source>
        <dbReference type="Pfam" id="PF03959"/>
    </source>
</evidence>
<dbReference type="InterPro" id="IPR005645">
    <property type="entry name" value="FSH-like_dom"/>
</dbReference>
<evidence type="ECO:0000313" key="6">
    <source>
        <dbReference type="Proteomes" id="UP001285354"/>
    </source>
</evidence>
<dbReference type="PANTHER" id="PTHR48070">
    <property type="entry name" value="ESTERASE OVCA2"/>
    <property type="match status" value="1"/>
</dbReference>
<dbReference type="GO" id="GO:0016787">
    <property type="term" value="F:hydrolase activity"/>
    <property type="evidence" value="ECO:0007669"/>
    <property type="project" value="UniProtKB-KW"/>
</dbReference>
<dbReference type="InterPro" id="IPR029058">
    <property type="entry name" value="AB_hydrolase_fold"/>
</dbReference>
<dbReference type="GO" id="GO:0005737">
    <property type="term" value="C:cytoplasm"/>
    <property type="evidence" value="ECO:0007669"/>
    <property type="project" value="TreeGrafter"/>
</dbReference>
<evidence type="ECO:0000313" key="5">
    <source>
        <dbReference type="EMBL" id="KAK2627894.1"/>
    </source>
</evidence>
<feature type="domain" description="Serine hydrolase" evidence="4">
    <location>
        <begin position="38"/>
        <end position="234"/>
    </location>
</feature>
<organism evidence="5 6">
    <name type="scientific">Diplocarpon rosae</name>
    <dbReference type="NCBI Taxonomy" id="946125"/>
    <lineage>
        <taxon>Eukaryota</taxon>
        <taxon>Fungi</taxon>
        <taxon>Dikarya</taxon>
        <taxon>Ascomycota</taxon>
        <taxon>Pezizomycotina</taxon>
        <taxon>Leotiomycetes</taxon>
        <taxon>Helotiales</taxon>
        <taxon>Drepanopezizaceae</taxon>
        <taxon>Diplocarpon</taxon>
    </lineage>
</organism>
<dbReference type="PANTHER" id="PTHR48070:SF3">
    <property type="entry name" value="ESTERASE DBAE-RELATED"/>
    <property type="match status" value="1"/>
</dbReference>
<dbReference type="Pfam" id="PF03959">
    <property type="entry name" value="FSH1"/>
    <property type="match status" value="1"/>
</dbReference>
<dbReference type="Proteomes" id="UP001285354">
    <property type="component" value="Unassembled WGS sequence"/>
</dbReference>